<reference evidence="1 2" key="1">
    <citation type="submission" date="2008-08" db="EMBL/GenBank/DDBJ databases">
        <title>Draft genome sequence of Ruminococcus lactaris ATCC 29176.</title>
        <authorList>
            <person name="Sudarsanam P."/>
            <person name="Ley R."/>
            <person name="Guruge J."/>
            <person name="Turnbaugh P.J."/>
            <person name="Mahowald M."/>
            <person name="Liep D."/>
            <person name="Gordon J."/>
        </authorList>
    </citation>
    <scope>NUCLEOTIDE SEQUENCE [LARGE SCALE GENOMIC DNA]</scope>
    <source>
        <strain evidence="1 2">ATCC 29176</strain>
    </source>
</reference>
<evidence type="ECO:0000313" key="2">
    <source>
        <dbReference type="Proteomes" id="UP000003254"/>
    </source>
</evidence>
<comment type="caution">
    <text evidence="1">The sequence shown here is derived from an EMBL/GenBank/DDBJ whole genome shotgun (WGS) entry which is preliminary data.</text>
</comment>
<name>B5CMQ2_9FIRM</name>
<protein>
    <submittedName>
        <fullName evidence="1">Uncharacterized protein</fullName>
    </submittedName>
</protein>
<dbReference type="AlphaFoldDB" id="B5CMQ2"/>
<evidence type="ECO:0000313" key="1">
    <source>
        <dbReference type="EMBL" id="EDY33492.1"/>
    </source>
</evidence>
<sequence length="82" mass="9389">MRQIIFGNTKVDIENGKVDIQDKKVDIESVLSEKGSNFSVKTTVHIHRLFEKFGFDEVFGRSAVMELLVIWDLLGICHLHLC</sequence>
<dbReference type="HOGENOM" id="CLU_2719890_0_0_9"/>
<reference evidence="1 2" key="2">
    <citation type="submission" date="2008-08" db="EMBL/GenBank/DDBJ databases">
        <authorList>
            <person name="Fulton L."/>
            <person name="Clifton S."/>
            <person name="Fulton B."/>
            <person name="Xu J."/>
            <person name="Minx P."/>
            <person name="Pepin K.H."/>
            <person name="Johnson M."/>
            <person name="Bhonagiri V."/>
            <person name="Nash W.E."/>
            <person name="Mardis E.R."/>
            <person name="Wilson R.K."/>
        </authorList>
    </citation>
    <scope>NUCLEOTIDE SEQUENCE [LARGE SCALE GENOMIC DNA]</scope>
    <source>
        <strain evidence="1 2">ATCC 29176</strain>
    </source>
</reference>
<accession>B5CMQ2</accession>
<dbReference type="EMBL" id="ABOU02000024">
    <property type="protein sequence ID" value="EDY33492.1"/>
    <property type="molecule type" value="Genomic_DNA"/>
</dbReference>
<proteinExistence type="predicted"/>
<dbReference type="Proteomes" id="UP000003254">
    <property type="component" value="Unassembled WGS sequence"/>
</dbReference>
<organism evidence="1 2">
    <name type="scientific">[Ruminococcus] lactaris ATCC 29176</name>
    <dbReference type="NCBI Taxonomy" id="471875"/>
    <lineage>
        <taxon>Bacteria</taxon>
        <taxon>Bacillati</taxon>
        <taxon>Bacillota</taxon>
        <taxon>Clostridia</taxon>
        <taxon>Lachnospirales</taxon>
        <taxon>Lachnospiraceae</taxon>
        <taxon>Mediterraneibacter</taxon>
    </lineage>
</organism>
<keyword evidence="2" id="KW-1185">Reference proteome</keyword>
<gene>
    <name evidence="1" type="ORF">RUMLAC_00737</name>
</gene>